<organism evidence="2">
    <name type="scientific">Zea mays</name>
    <name type="common">Maize</name>
    <dbReference type="NCBI Taxonomy" id="4577"/>
    <lineage>
        <taxon>Eukaryota</taxon>
        <taxon>Viridiplantae</taxon>
        <taxon>Streptophyta</taxon>
        <taxon>Embryophyta</taxon>
        <taxon>Tracheophyta</taxon>
        <taxon>Spermatophyta</taxon>
        <taxon>Magnoliopsida</taxon>
        <taxon>Liliopsida</taxon>
        <taxon>Poales</taxon>
        <taxon>Poaceae</taxon>
        <taxon>PACMAD clade</taxon>
        <taxon>Panicoideae</taxon>
        <taxon>Andropogonodae</taxon>
        <taxon>Andropogoneae</taxon>
        <taxon>Tripsacinae</taxon>
        <taxon>Zea</taxon>
    </lineage>
</organism>
<feature type="compositionally biased region" description="Basic and acidic residues" evidence="1">
    <location>
        <begin position="73"/>
        <end position="82"/>
    </location>
</feature>
<reference evidence="2" key="2">
    <citation type="submission" date="2012-06" db="EMBL/GenBank/DDBJ databases">
        <authorList>
            <person name="Yu Y."/>
            <person name="Currie J."/>
            <person name="Lomeli R."/>
            <person name="Angelova A."/>
            <person name="Collura K."/>
            <person name="Wissotski M."/>
            <person name="Campos D."/>
            <person name="Kudrna D."/>
            <person name="Golser W."/>
            <person name="Ashely E."/>
            <person name="Descour A."/>
            <person name="Fernandes J."/>
            <person name="Soderlund C."/>
            <person name="Walbot V."/>
        </authorList>
    </citation>
    <scope>NUCLEOTIDE SEQUENCE</scope>
    <source>
        <strain evidence="2">B73</strain>
    </source>
</reference>
<name>C4J091_MAIZE</name>
<feature type="region of interest" description="Disordered" evidence="1">
    <location>
        <begin position="1"/>
        <end position="110"/>
    </location>
</feature>
<accession>C4J091</accession>
<reference evidence="2" key="1">
    <citation type="journal article" date="2009" name="PLoS Genet.">
        <title>Sequencing, mapping, and analysis of 27,455 maize full-length cDNAs.</title>
        <authorList>
            <person name="Soderlund C."/>
            <person name="Descour A."/>
            <person name="Kudrna D."/>
            <person name="Bomhoff M."/>
            <person name="Boyd L."/>
            <person name="Currie J."/>
            <person name="Angelova A."/>
            <person name="Collura K."/>
            <person name="Wissotski M."/>
            <person name="Ashley E."/>
            <person name="Morrow D."/>
            <person name="Fernandes J."/>
            <person name="Walbot V."/>
            <person name="Yu Y."/>
        </authorList>
    </citation>
    <scope>NUCLEOTIDE SEQUENCE</scope>
    <source>
        <strain evidence="2">B73</strain>
    </source>
</reference>
<dbReference type="EMBL" id="BT084238">
    <property type="protein sequence ID" value="ACR34591.1"/>
    <property type="molecule type" value="mRNA"/>
</dbReference>
<dbReference type="AlphaFoldDB" id="C4J091"/>
<sequence>MNDANASASRSCRPPPQTPDPGAPRNESSPWAALLPGAALGSSRKRSSGTRNAPCAATRAPPTSSPEMMSDATEVKNSRTKDAPTSPSSVSRSEKARPKRATGWSDARKR</sequence>
<feature type="compositionally biased region" description="Pro residues" evidence="1">
    <location>
        <begin position="13"/>
        <end position="22"/>
    </location>
</feature>
<feature type="compositionally biased region" description="Low complexity" evidence="1">
    <location>
        <begin position="28"/>
        <end position="42"/>
    </location>
</feature>
<protein>
    <submittedName>
        <fullName evidence="2">Uncharacterized protein</fullName>
    </submittedName>
</protein>
<feature type="compositionally biased region" description="Polar residues" evidence="1">
    <location>
        <begin position="1"/>
        <end position="10"/>
    </location>
</feature>
<evidence type="ECO:0000256" key="1">
    <source>
        <dbReference type="SAM" id="MobiDB-lite"/>
    </source>
</evidence>
<evidence type="ECO:0000313" key="2">
    <source>
        <dbReference type="EMBL" id="ACR34591.1"/>
    </source>
</evidence>
<proteinExistence type="evidence at transcript level"/>